<feature type="compositionally biased region" description="Polar residues" evidence="1">
    <location>
        <begin position="441"/>
        <end position="450"/>
    </location>
</feature>
<protein>
    <submittedName>
        <fullName evidence="2">Uncharacterized protein</fullName>
    </submittedName>
</protein>
<feature type="region of interest" description="Disordered" evidence="1">
    <location>
        <begin position="15"/>
        <end position="63"/>
    </location>
</feature>
<keyword evidence="3" id="KW-1185">Reference proteome</keyword>
<proteinExistence type="predicted"/>
<dbReference type="Proteomes" id="UP001456524">
    <property type="component" value="Unassembled WGS sequence"/>
</dbReference>
<reference evidence="2 3" key="1">
    <citation type="journal article" date="2022" name="G3 (Bethesda)">
        <title>Enemy or ally: a genomic approach to elucidate the lifestyle of Phyllosticta citrichinaensis.</title>
        <authorList>
            <person name="Buijs V.A."/>
            <person name="Groenewald J.Z."/>
            <person name="Haridas S."/>
            <person name="LaButti K.M."/>
            <person name="Lipzen A."/>
            <person name="Martin F.M."/>
            <person name="Barry K."/>
            <person name="Grigoriev I.V."/>
            <person name="Crous P.W."/>
            <person name="Seidl M.F."/>
        </authorList>
    </citation>
    <scope>NUCLEOTIDE SEQUENCE [LARGE SCALE GENOMIC DNA]</scope>
    <source>
        <strain evidence="2 3">CBS 129764</strain>
    </source>
</reference>
<name>A0ABR1XSB6_9PEZI</name>
<comment type="caution">
    <text evidence="2">The sequence shown here is derived from an EMBL/GenBank/DDBJ whole genome shotgun (WGS) entry which is preliminary data.</text>
</comment>
<feature type="compositionally biased region" description="Basic and acidic residues" evidence="1">
    <location>
        <begin position="387"/>
        <end position="400"/>
    </location>
</feature>
<gene>
    <name evidence="2" type="ORF">IWX90DRAFT_262160</name>
</gene>
<dbReference type="EMBL" id="JBBWUH010000006">
    <property type="protein sequence ID" value="KAK8164524.1"/>
    <property type="molecule type" value="Genomic_DNA"/>
</dbReference>
<evidence type="ECO:0000256" key="1">
    <source>
        <dbReference type="SAM" id="MobiDB-lite"/>
    </source>
</evidence>
<feature type="region of interest" description="Disordered" evidence="1">
    <location>
        <begin position="380"/>
        <end position="401"/>
    </location>
</feature>
<sequence>MPPRLPLRCHLHDNSQHVLKSSSQRRLRLSTSAAPKSTNTSADTSADTNASSSGPYAKDEGQTWRMRADGRRKLPLPPILDPIAISQRERWIEPKKPAAAPAERTPFQKKLYNNAFAHMLSTPIRKDHKLGLQLPSHFLVPFRPLKHPSTAEIWLLPGAGLKPTKAAGSFNAWAVARRAHLRALCTAKRGAFRGLTGPAQGSIAQQSRGNTVWRADMDELVLRMLRENVVQQLRYGFSRPRGGGVIKRLWEEPGKGFVRYNPSEHERPRNIEERAAEGEEQARRSLPSQLSQHAAPAALLFLRPLTPLSAHPSDVLAQSIAACDGLVDDLVDHKTYILRKLYPDFSPAPHSKWAHAEQLHPRLDPRFRVGRLRPSVVRWTPPAEAGEASKEGEAAKDSEASKAGAVKHAHLIPVYSLPDLLGGEEAFSTLLGGERSEQSEQSKQTEPSMQSKRRESIWGRGAVLLKAGPGAIGALLALERLRSYVEVPW</sequence>
<feature type="region of interest" description="Disordered" evidence="1">
    <location>
        <begin position="433"/>
        <end position="453"/>
    </location>
</feature>
<accession>A0ABR1XSB6</accession>
<evidence type="ECO:0000313" key="3">
    <source>
        <dbReference type="Proteomes" id="UP001456524"/>
    </source>
</evidence>
<evidence type="ECO:0000313" key="2">
    <source>
        <dbReference type="EMBL" id="KAK8164524.1"/>
    </source>
</evidence>
<feature type="compositionally biased region" description="Low complexity" evidence="1">
    <location>
        <begin position="29"/>
        <end position="53"/>
    </location>
</feature>
<organism evidence="2 3">
    <name type="scientific">Phyllosticta citrichinensis</name>
    <dbReference type="NCBI Taxonomy" id="1130410"/>
    <lineage>
        <taxon>Eukaryota</taxon>
        <taxon>Fungi</taxon>
        <taxon>Dikarya</taxon>
        <taxon>Ascomycota</taxon>
        <taxon>Pezizomycotina</taxon>
        <taxon>Dothideomycetes</taxon>
        <taxon>Dothideomycetes incertae sedis</taxon>
        <taxon>Botryosphaeriales</taxon>
        <taxon>Phyllostictaceae</taxon>
        <taxon>Phyllosticta</taxon>
    </lineage>
</organism>